<evidence type="ECO:0000256" key="2">
    <source>
        <dbReference type="ARBA" id="ARBA00022516"/>
    </source>
</evidence>
<dbReference type="GO" id="GO:0005777">
    <property type="term" value="C:peroxisome"/>
    <property type="evidence" value="ECO:0007669"/>
    <property type="project" value="TreeGrafter"/>
</dbReference>
<dbReference type="Pfam" id="PF07993">
    <property type="entry name" value="NAD_binding_4"/>
    <property type="match status" value="1"/>
</dbReference>
<dbReference type="Pfam" id="PF03015">
    <property type="entry name" value="Sterile"/>
    <property type="match status" value="1"/>
</dbReference>
<keyword evidence="4" id="KW-0812">Transmembrane</keyword>
<keyword evidence="8" id="KW-1185">Reference proteome</keyword>
<evidence type="ECO:0000259" key="5">
    <source>
        <dbReference type="Pfam" id="PF03015"/>
    </source>
</evidence>
<accession>A0A9P0KZH9</accession>
<dbReference type="SUPFAM" id="SSF51735">
    <property type="entry name" value="NAD(P)-binding Rossmann-fold domains"/>
    <property type="match status" value="1"/>
</dbReference>
<feature type="domain" description="Fatty acyl-CoA reductase C-terminal" evidence="5">
    <location>
        <begin position="362"/>
        <end position="458"/>
    </location>
</feature>
<dbReference type="GO" id="GO:0102965">
    <property type="term" value="F:alcohol-forming long-chain fatty acyl-CoA reductase activity"/>
    <property type="evidence" value="ECO:0007669"/>
    <property type="project" value="UniProtKB-EC"/>
</dbReference>
<dbReference type="InterPro" id="IPR026055">
    <property type="entry name" value="FAR"/>
</dbReference>
<dbReference type="GO" id="GO:0035336">
    <property type="term" value="P:long-chain fatty-acyl-CoA metabolic process"/>
    <property type="evidence" value="ECO:0007669"/>
    <property type="project" value="TreeGrafter"/>
</dbReference>
<comment type="caution">
    <text evidence="7">The sequence shown here is derived from an EMBL/GenBank/DDBJ whole genome shotgun (WGS) entry which is preliminary data.</text>
</comment>
<dbReference type="InterPro" id="IPR013120">
    <property type="entry name" value="FAR_NAD-bd"/>
</dbReference>
<dbReference type="EMBL" id="CAKOFQ010006940">
    <property type="protein sequence ID" value="CAH1983489.1"/>
    <property type="molecule type" value="Genomic_DNA"/>
</dbReference>
<comment type="similarity">
    <text evidence="1 4">Belongs to the fatty acyl-CoA reductase family.</text>
</comment>
<feature type="transmembrane region" description="Helical" evidence="4">
    <location>
        <begin position="354"/>
        <end position="374"/>
    </location>
</feature>
<evidence type="ECO:0000256" key="4">
    <source>
        <dbReference type="RuleBase" id="RU363097"/>
    </source>
</evidence>
<protein>
    <recommendedName>
        <fullName evidence="4">Fatty acyl-CoA reductase</fullName>
        <ecNumber evidence="4">1.2.1.84</ecNumber>
    </recommendedName>
</protein>
<proteinExistence type="inferred from homology"/>
<dbReference type="CDD" id="cd09071">
    <property type="entry name" value="FAR_C"/>
    <property type="match status" value="1"/>
</dbReference>
<dbReference type="Proteomes" id="UP001152888">
    <property type="component" value="Unassembled WGS sequence"/>
</dbReference>
<keyword evidence="4" id="KW-1133">Transmembrane helix</keyword>
<gene>
    <name evidence="7" type="ORF">ACAOBT_LOCUS15571</name>
</gene>
<dbReference type="Gene3D" id="3.40.50.720">
    <property type="entry name" value="NAD(P)-binding Rossmann-like Domain"/>
    <property type="match status" value="1"/>
</dbReference>
<reference evidence="7" key="1">
    <citation type="submission" date="2022-03" db="EMBL/GenBank/DDBJ databases">
        <authorList>
            <person name="Sayadi A."/>
        </authorList>
    </citation>
    <scope>NUCLEOTIDE SEQUENCE</scope>
</reference>
<comment type="catalytic activity">
    <reaction evidence="4">
        <text>a long-chain fatty acyl-CoA + 2 NADPH + 2 H(+) = a long-chain primary fatty alcohol + 2 NADP(+) + CoA</text>
        <dbReference type="Rhea" id="RHEA:52716"/>
        <dbReference type="ChEBI" id="CHEBI:15378"/>
        <dbReference type="ChEBI" id="CHEBI:57287"/>
        <dbReference type="ChEBI" id="CHEBI:57783"/>
        <dbReference type="ChEBI" id="CHEBI:58349"/>
        <dbReference type="ChEBI" id="CHEBI:77396"/>
        <dbReference type="ChEBI" id="CHEBI:83139"/>
        <dbReference type="EC" id="1.2.1.84"/>
    </reaction>
</comment>
<dbReference type="EC" id="1.2.1.84" evidence="4"/>
<sequence>MTGNDESRTIPGYFKGKNVLITGGTGFVGLVLIEKLLRSCPEIRNIYLLMRHRRNKSPEDRLKELVQQQLFDSVRKINPEVFNKLKPVSGDIAEVGLGLSEKDETVLISDTNIIYHVAASVRFNDHFQDAVKMNLRSTVEVLNLALKCENLEVYVHTSTAYCNSDVDGRIEEKVYRPSLDWRDALEMVDNGDKDVIETLTMKMIHPLKNTYTYTKRLAEQAVVDICKDRINAVILRPSIVMSTVHEPVSGWSNNLNGPFSLSVAGVMGISSTFFFSVKSELDVVYVDNVAKSLIIATREKYINNDKSEVEVYNATSELMWKVANFESTYTLSRELVHFEDTLWYYNVKMTHCFFLFYFWTMFHLAVASMLDLILRIQGKRPRLVKLSRAIYNGQLAVHFFVCNKFDFVNGNYVTLDSKLSESDKAAFQCRCFIPTGKFEQIGYGLNALEGTKRYTFKEEMPTPDRLEKKHQLLCALQAVIEFVKPLLLVWIIYLCIF</sequence>
<dbReference type="CDD" id="cd05236">
    <property type="entry name" value="FAR-N_SDR_e"/>
    <property type="match status" value="1"/>
</dbReference>
<evidence type="ECO:0000256" key="1">
    <source>
        <dbReference type="ARBA" id="ARBA00005928"/>
    </source>
</evidence>
<keyword evidence="4" id="KW-0521">NADP</keyword>
<dbReference type="PANTHER" id="PTHR11011:SF24">
    <property type="entry name" value="FATTY ACYL-COA REDUCTASE"/>
    <property type="match status" value="1"/>
</dbReference>
<dbReference type="AlphaFoldDB" id="A0A9P0KZH9"/>
<organism evidence="7 8">
    <name type="scientific">Acanthoscelides obtectus</name>
    <name type="common">Bean weevil</name>
    <name type="synonym">Bruchus obtectus</name>
    <dbReference type="NCBI Taxonomy" id="200917"/>
    <lineage>
        <taxon>Eukaryota</taxon>
        <taxon>Metazoa</taxon>
        <taxon>Ecdysozoa</taxon>
        <taxon>Arthropoda</taxon>
        <taxon>Hexapoda</taxon>
        <taxon>Insecta</taxon>
        <taxon>Pterygota</taxon>
        <taxon>Neoptera</taxon>
        <taxon>Endopterygota</taxon>
        <taxon>Coleoptera</taxon>
        <taxon>Polyphaga</taxon>
        <taxon>Cucujiformia</taxon>
        <taxon>Chrysomeloidea</taxon>
        <taxon>Chrysomelidae</taxon>
        <taxon>Bruchinae</taxon>
        <taxon>Bruchini</taxon>
        <taxon>Acanthoscelides</taxon>
    </lineage>
</organism>
<evidence type="ECO:0000313" key="7">
    <source>
        <dbReference type="EMBL" id="CAH1983489.1"/>
    </source>
</evidence>
<keyword evidence="3 4" id="KW-0443">Lipid metabolism</keyword>
<dbReference type="PANTHER" id="PTHR11011">
    <property type="entry name" value="MALE STERILITY PROTEIN 2-RELATED"/>
    <property type="match status" value="1"/>
</dbReference>
<dbReference type="GO" id="GO:0080019">
    <property type="term" value="F:alcohol-forming very long-chain fatty acyl-CoA reductase activity"/>
    <property type="evidence" value="ECO:0007669"/>
    <property type="project" value="InterPro"/>
</dbReference>
<dbReference type="InterPro" id="IPR033640">
    <property type="entry name" value="FAR_C"/>
</dbReference>
<dbReference type="OrthoDB" id="429813at2759"/>
<keyword evidence="4" id="KW-0560">Oxidoreductase</keyword>
<comment type="function">
    <text evidence="4">Catalyzes the reduction of fatty acyl-CoA to fatty alcohols.</text>
</comment>
<evidence type="ECO:0000256" key="3">
    <source>
        <dbReference type="ARBA" id="ARBA00023098"/>
    </source>
</evidence>
<keyword evidence="4" id="KW-0472">Membrane</keyword>
<evidence type="ECO:0000259" key="6">
    <source>
        <dbReference type="Pfam" id="PF07993"/>
    </source>
</evidence>
<name>A0A9P0KZH9_ACAOB</name>
<feature type="domain" description="Thioester reductase (TE)" evidence="6">
    <location>
        <begin position="21"/>
        <end position="292"/>
    </location>
</feature>
<keyword evidence="2 4" id="KW-0444">Lipid biosynthesis</keyword>
<dbReference type="InterPro" id="IPR036291">
    <property type="entry name" value="NAD(P)-bd_dom_sf"/>
</dbReference>
<evidence type="ECO:0000313" key="8">
    <source>
        <dbReference type="Proteomes" id="UP001152888"/>
    </source>
</evidence>
<feature type="transmembrane region" description="Helical" evidence="4">
    <location>
        <begin position="472"/>
        <end position="493"/>
    </location>
</feature>